<dbReference type="EMBL" id="QZWG01000022">
    <property type="protein sequence ID" value="RZB41696.1"/>
    <property type="molecule type" value="Genomic_DNA"/>
</dbReference>
<keyword evidence="7" id="KW-1185">Reference proteome</keyword>
<keyword evidence="2" id="KW-1015">Disulfide bond</keyword>
<name>A0A445EYT3_GLYSO</name>
<dbReference type="InterPro" id="IPR035513">
    <property type="entry name" value="Invertase/methylesterase_inhib"/>
</dbReference>
<dbReference type="PANTHER" id="PTHR36710:SF20">
    <property type="entry name" value="PECTINESTERASE INHIBITOR DOMAIN PROTEIN"/>
    <property type="match status" value="1"/>
</dbReference>
<proteinExistence type="inferred from homology"/>
<dbReference type="InterPro" id="IPR006501">
    <property type="entry name" value="Pectinesterase_inhib_dom"/>
</dbReference>
<comment type="caution">
    <text evidence="6">The sequence shown here is derived from an EMBL/GenBank/DDBJ whole genome shotgun (WGS) entry which is preliminary data.</text>
</comment>
<gene>
    <name evidence="6" type="ORF">D0Y65_055152</name>
</gene>
<dbReference type="AlphaFoldDB" id="A0A445EYT3"/>
<dbReference type="PANTHER" id="PTHR36710">
    <property type="entry name" value="PECTINESTERASE INHIBITOR-LIKE"/>
    <property type="match status" value="1"/>
</dbReference>
<organism evidence="6 7">
    <name type="scientific">Glycine soja</name>
    <name type="common">Wild soybean</name>
    <dbReference type="NCBI Taxonomy" id="3848"/>
    <lineage>
        <taxon>Eukaryota</taxon>
        <taxon>Viridiplantae</taxon>
        <taxon>Streptophyta</taxon>
        <taxon>Embryophyta</taxon>
        <taxon>Tracheophyta</taxon>
        <taxon>Spermatophyta</taxon>
        <taxon>Magnoliopsida</taxon>
        <taxon>eudicotyledons</taxon>
        <taxon>Gunneridae</taxon>
        <taxon>Pentapetalae</taxon>
        <taxon>rosids</taxon>
        <taxon>fabids</taxon>
        <taxon>Fabales</taxon>
        <taxon>Fabaceae</taxon>
        <taxon>Papilionoideae</taxon>
        <taxon>50 kb inversion clade</taxon>
        <taxon>NPAAA clade</taxon>
        <taxon>indigoferoid/millettioid clade</taxon>
        <taxon>Phaseoleae</taxon>
        <taxon>Glycine</taxon>
        <taxon>Glycine subgen. Soja</taxon>
    </lineage>
</organism>
<comment type="similarity">
    <text evidence="3">Belongs to the PMEI family.</text>
</comment>
<dbReference type="NCBIfam" id="TIGR01614">
    <property type="entry name" value="PME_inhib"/>
    <property type="match status" value="1"/>
</dbReference>
<protein>
    <submittedName>
        <fullName evidence="6">Pectinesterase inhibitor 1</fullName>
    </submittedName>
</protein>
<dbReference type="FunFam" id="1.20.140.40:FF:000008">
    <property type="entry name" value="Invertase/pectin methylesterase inhibitor family protein"/>
    <property type="match status" value="1"/>
</dbReference>
<dbReference type="InterPro" id="IPR034086">
    <property type="entry name" value="PMEI_plant"/>
</dbReference>
<feature type="domain" description="Pectinesterase inhibitor" evidence="5">
    <location>
        <begin position="22"/>
        <end position="168"/>
    </location>
</feature>
<dbReference type="Proteomes" id="UP000289340">
    <property type="component" value="Unassembled WGS sequence"/>
</dbReference>
<evidence type="ECO:0000256" key="1">
    <source>
        <dbReference type="ARBA" id="ARBA00022729"/>
    </source>
</evidence>
<feature type="chain" id="PRO_5019548600" evidence="4">
    <location>
        <begin position="22"/>
        <end position="217"/>
    </location>
</feature>
<evidence type="ECO:0000313" key="7">
    <source>
        <dbReference type="Proteomes" id="UP000289340"/>
    </source>
</evidence>
<evidence type="ECO:0000313" key="6">
    <source>
        <dbReference type="EMBL" id="RZB41696.1"/>
    </source>
</evidence>
<evidence type="ECO:0000256" key="3">
    <source>
        <dbReference type="ARBA" id="ARBA00038471"/>
    </source>
</evidence>
<sequence>MVHNFSSLLLVFLLFIAPTYAIPIEQVSSICNQSKRPSFCFALLNSKPKANLVSLTQYTIDTTRTNVTNTIKLINSLIAQSVNDPKAKNHYKSCLEHFKGALYNVDYTQELLKKGDYQGVNVAASSIQTNVDDCISGESPTDPPYHDPSMLPKYASIIELVVEIILIISNSLLRPLGPSRRFLQKAVASGGSSLARLGELSSPGRAGRQPSPLFCYK</sequence>
<keyword evidence="1 4" id="KW-0732">Signal</keyword>
<dbReference type="Gene3D" id="1.20.140.40">
    <property type="entry name" value="Invertase/pectin methylesterase inhibitor family protein"/>
    <property type="match status" value="1"/>
</dbReference>
<reference evidence="6 7" key="1">
    <citation type="submission" date="2018-09" db="EMBL/GenBank/DDBJ databases">
        <title>A high-quality reference genome of wild soybean provides a powerful tool to mine soybean genomes.</title>
        <authorList>
            <person name="Xie M."/>
            <person name="Chung C.Y.L."/>
            <person name="Li M.-W."/>
            <person name="Wong F.-L."/>
            <person name="Chan T.-F."/>
            <person name="Lam H.-M."/>
        </authorList>
    </citation>
    <scope>NUCLEOTIDE SEQUENCE [LARGE SCALE GENOMIC DNA]</scope>
    <source>
        <strain evidence="7">cv. W05</strain>
        <tissue evidence="6">Hypocotyl of etiolated seedlings</tissue>
    </source>
</reference>
<dbReference type="CDD" id="cd15797">
    <property type="entry name" value="PMEI"/>
    <property type="match status" value="1"/>
</dbReference>
<dbReference type="SMART" id="SM00856">
    <property type="entry name" value="PMEI"/>
    <property type="match status" value="1"/>
</dbReference>
<dbReference type="SUPFAM" id="SSF101148">
    <property type="entry name" value="Plant invertase/pectin methylesterase inhibitor"/>
    <property type="match status" value="1"/>
</dbReference>
<dbReference type="GO" id="GO:0046910">
    <property type="term" value="F:pectinesterase inhibitor activity"/>
    <property type="evidence" value="ECO:0007669"/>
    <property type="project" value="InterPro"/>
</dbReference>
<accession>A0A445EYT3</accession>
<evidence type="ECO:0000256" key="2">
    <source>
        <dbReference type="ARBA" id="ARBA00023157"/>
    </source>
</evidence>
<evidence type="ECO:0000256" key="4">
    <source>
        <dbReference type="SAM" id="SignalP"/>
    </source>
</evidence>
<evidence type="ECO:0000259" key="5">
    <source>
        <dbReference type="SMART" id="SM00856"/>
    </source>
</evidence>
<dbReference type="InterPro" id="IPR052421">
    <property type="entry name" value="PCW_Enzyme_Inhibitor"/>
</dbReference>
<dbReference type="Pfam" id="PF04043">
    <property type="entry name" value="PMEI"/>
    <property type="match status" value="1"/>
</dbReference>
<feature type="signal peptide" evidence="4">
    <location>
        <begin position="1"/>
        <end position="21"/>
    </location>
</feature>